<organism evidence="9 10">
    <name type="scientific">Vibrio parahaemolyticus</name>
    <dbReference type="NCBI Taxonomy" id="670"/>
    <lineage>
        <taxon>Bacteria</taxon>
        <taxon>Pseudomonadati</taxon>
        <taxon>Pseudomonadota</taxon>
        <taxon>Gammaproteobacteria</taxon>
        <taxon>Vibrionales</taxon>
        <taxon>Vibrionaceae</taxon>
        <taxon>Vibrio</taxon>
    </lineage>
</organism>
<protein>
    <submittedName>
        <fullName evidence="9">ABC transporter permease</fullName>
    </submittedName>
</protein>
<gene>
    <name evidence="9" type="ORF">ACX05_04805</name>
</gene>
<dbReference type="SUPFAM" id="SSF161098">
    <property type="entry name" value="MetI-like"/>
    <property type="match status" value="1"/>
</dbReference>
<name>A0AAW3J1A1_VIBPH</name>
<evidence type="ECO:0000256" key="1">
    <source>
        <dbReference type="ARBA" id="ARBA00004651"/>
    </source>
</evidence>
<evidence type="ECO:0000256" key="6">
    <source>
        <dbReference type="ARBA" id="ARBA00023136"/>
    </source>
</evidence>
<dbReference type="GO" id="GO:0055085">
    <property type="term" value="P:transmembrane transport"/>
    <property type="evidence" value="ECO:0007669"/>
    <property type="project" value="InterPro"/>
</dbReference>
<keyword evidence="4 7" id="KW-0812">Transmembrane</keyword>
<dbReference type="AlphaFoldDB" id="A0AAW3J1A1"/>
<dbReference type="Proteomes" id="UP000037697">
    <property type="component" value="Unassembled WGS sequence"/>
</dbReference>
<comment type="caution">
    <text evidence="9">The sequence shown here is derived from an EMBL/GenBank/DDBJ whole genome shotgun (WGS) entry which is preliminary data.</text>
</comment>
<proteinExistence type="predicted"/>
<comment type="subcellular location">
    <subcellularLocation>
        <location evidence="1">Cell membrane</location>
        <topology evidence="1">Multi-pass membrane protein</topology>
    </subcellularLocation>
</comment>
<feature type="transmembrane region" description="Helical" evidence="7">
    <location>
        <begin position="143"/>
        <end position="170"/>
    </location>
</feature>
<evidence type="ECO:0000256" key="4">
    <source>
        <dbReference type="ARBA" id="ARBA00022692"/>
    </source>
</evidence>
<evidence type="ECO:0000313" key="9">
    <source>
        <dbReference type="EMBL" id="KOY40959.1"/>
    </source>
</evidence>
<dbReference type="EMBL" id="LIRS01000026">
    <property type="protein sequence ID" value="KOY40959.1"/>
    <property type="molecule type" value="Genomic_DNA"/>
</dbReference>
<dbReference type="CDD" id="cd06261">
    <property type="entry name" value="TM_PBP2"/>
    <property type="match status" value="1"/>
</dbReference>
<evidence type="ECO:0000256" key="3">
    <source>
        <dbReference type="ARBA" id="ARBA00022475"/>
    </source>
</evidence>
<reference evidence="9 10" key="1">
    <citation type="submission" date="2015-07" db="EMBL/GenBank/DDBJ databases">
        <title>Foodborne Vibrio parahaemolyticus Isolates.</title>
        <authorList>
            <person name="Ronholm J."/>
            <person name="Petronella N."/>
            <person name="Kenwell R."/>
            <person name="Banerjee S."/>
        </authorList>
    </citation>
    <scope>NUCLEOTIDE SEQUENCE [LARGE SCALE GENOMIC DNA]</scope>
    <source>
        <strain evidence="9 10">HS-06-05</strain>
    </source>
</reference>
<keyword evidence="2" id="KW-0813">Transport</keyword>
<evidence type="ECO:0000256" key="5">
    <source>
        <dbReference type="ARBA" id="ARBA00022989"/>
    </source>
</evidence>
<keyword evidence="5 7" id="KW-1133">Transmembrane helix</keyword>
<evidence type="ECO:0000313" key="10">
    <source>
        <dbReference type="Proteomes" id="UP000037697"/>
    </source>
</evidence>
<dbReference type="Gene3D" id="1.10.3720.10">
    <property type="entry name" value="MetI-like"/>
    <property type="match status" value="1"/>
</dbReference>
<dbReference type="Pfam" id="PF00528">
    <property type="entry name" value="BPD_transp_1"/>
    <property type="match status" value="1"/>
</dbReference>
<dbReference type="InterPro" id="IPR035906">
    <property type="entry name" value="MetI-like_sf"/>
</dbReference>
<accession>A0AAW3J1A1</accession>
<dbReference type="PANTHER" id="PTHR43163">
    <property type="entry name" value="DIPEPTIDE TRANSPORT SYSTEM PERMEASE PROTEIN DPPB-RELATED"/>
    <property type="match status" value="1"/>
</dbReference>
<feature type="transmembrane region" description="Helical" evidence="7">
    <location>
        <begin position="110"/>
        <end position="131"/>
    </location>
</feature>
<feature type="transmembrane region" description="Helical" evidence="7">
    <location>
        <begin position="12"/>
        <end position="33"/>
    </location>
</feature>
<feature type="domain" description="ABC transmembrane type-1" evidence="8">
    <location>
        <begin position="122"/>
        <end position="322"/>
    </location>
</feature>
<dbReference type="InterPro" id="IPR000515">
    <property type="entry name" value="MetI-like"/>
</dbReference>
<evidence type="ECO:0000259" key="8">
    <source>
        <dbReference type="Pfam" id="PF00528"/>
    </source>
</evidence>
<dbReference type="PANTHER" id="PTHR43163:SF3">
    <property type="entry name" value="PEPTIDE ABC TRANSPORTER PERMEASE PROTEIN"/>
    <property type="match status" value="1"/>
</dbReference>
<feature type="transmembrane region" description="Helical" evidence="7">
    <location>
        <begin position="190"/>
        <end position="210"/>
    </location>
</feature>
<evidence type="ECO:0000256" key="2">
    <source>
        <dbReference type="ARBA" id="ARBA00022448"/>
    </source>
</evidence>
<keyword evidence="3" id="KW-1003">Cell membrane</keyword>
<keyword evidence="6 7" id="KW-0472">Membrane</keyword>
<evidence type="ECO:0000256" key="7">
    <source>
        <dbReference type="SAM" id="Phobius"/>
    </source>
</evidence>
<feature type="transmembrane region" description="Helical" evidence="7">
    <location>
        <begin position="293"/>
        <end position="315"/>
    </location>
</feature>
<sequence>MALGMSMNRQGLLILLRTFLLLVVTVMGIVLLVSHSPTDPVNEFLGGNVFSVSSEQRDNIAHILGTNMSELDRLTDWLVQMTHGEWGYSNYYQQPVSDVLKERSGNSLNLLVFSWSLTLCFGYGLGLVAGLKNKSALGKCLYYCSWILSCLPSFWVGIILIAIFALKLHWFPVGGATSLSIVNSTWQDNLQHMILPIVCLVLVGIGPLILHTKEKVVSLLDSDYVKYAQMHQIPKKRLICQYLIKGSLVPTVTLHFAAFAELLGNAVLIESVFNYPGLGNAFVYSGLTKDSHLLLALSVCTTLMIATGNAFANIIQRISQPSSFRP</sequence>
<dbReference type="GO" id="GO:0005886">
    <property type="term" value="C:plasma membrane"/>
    <property type="evidence" value="ECO:0007669"/>
    <property type="project" value="UniProtKB-SubCell"/>
</dbReference>